<proteinExistence type="predicted"/>
<evidence type="ECO:0000313" key="2">
    <source>
        <dbReference type="Proteomes" id="UP001239111"/>
    </source>
</evidence>
<evidence type="ECO:0000313" key="1">
    <source>
        <dbReference type="EMBL" id="KAJ8667272.1"/>
    </source>
</evidence>
<gene>
    <name evidence="1" type="ORF">QAD02_008934</name>
</gene>
<comment type="caution">
    <text evidence="1">The sequence shown here is derived from an EMBL/GenBank/DDBJ whole genome shotgun (WGS) entry which is preliminary data.</text>
</comment>
<name>A0ACC2NA96_9HYME</name>
<dbReference type="EMBL" id="CM056744">
    <property type="protein sequence ID" value="KAJ8667272.1"/>
    <property type="molecule type" value="Genomic_DNA"/>
</dbReference>
<organism evidence="1 2">
    <name type="scientific">Eretmocerus hayati</name>
    <dbReference type="NCBI Taxonomy" id="131215"/>
    <lineage>
        <taxon>Eukaryota</taxon>
        <taxon>Metazoa</taxon>
        <taxon>Ecdysozoa</taxon>
        <taxon>Arthropoda</taxon>
        <taxon>Hexapoda</taxon>
        <taxon>Insecta</taxon>
        <taxon>Pterygota</taxon>
        <taxon>Neoptera</taxon>
        <taxon>Endopterygota</taxon>
        <taxon>Hymenoptera</taxon>
        <taxon>Apocrita</taxon>
        <taxon>Proctotrupomorpha</taxon>
        <taxon>Chalcidoidea</taxon>
        <taxon>Aphelinidae</taxon>
        <taxon>Aphelininae</taxon>
        <taxon>Eretmocerus</taxon>
    </lineage>
</organism>
<reference evidence="1" key="1">
    <citation type="submission" date="2023-04" db="EMBL/GenBank/DDBJ databases">
        <title>A chromosome-level genome assembly of the parasitoid wasp Eretmocerus hayati.</title>
        <authorList>
            <person name="Zhong Y."/>
            <person name="Liu S."/>
            <person name="Liu Y."/>
        </authorList>
    </citation>
    <scope>NUCLEOTIDE SEQUENCE</scope>
    <source>
        <strain evidence="1">ZJU_SS_LIU_2023</strain>
    </source>
</reference>
<accession>A0ACC2NA96</accession>
<protein>
    <submittedName>
        <fullName evidence="1">Uncharacterized protein</fullName>
    </submittedName>
</protein>
<sequence length="340" mass="37911">MKTLVLFLVAVIACTQAVTFLDLVMEEWKTYKVQHKKGYTSDIEEKFRLKIFMENKHKIAKHNAKYELGLVPYKLDVNKYADMLHHEFVNTLNGFNKTKSGLLQAYEKPVGAKFVMPAHVELPKEVDWREEGAVTPVKDQGHCGSCWSFSATGAIEGQHFRQTGKLVSLSEQNLIDCSGKYGNNGCNGGLMDNAFKYVADNKGIDTEKSYPYEAEDDTCRYNPRNSGAEDVSFVDIPEGDEDKLKAAVATIGPISIAIDASHPTFQFYSKGVYYEPECSSTDLDHGVLIVGYGTDEKSGQDYWLVKNSWGTSWGDQGYIKMARNKDNHCGVASSASYPLV</sequence>
<dbReference type="Proteomes" id="UP001239111">
    <property type="component" value="Chromosome 4"/>
</dbReference>
<keyword evidence="2" id="KW-1185">Reference proteome</keyword>